<keyword evidence="7" id="KW-0067">ATP-binding</keyword>
<comment type="similarity">
    <text evidence="2">Belongs to the ABC transporter superfamily.</text>
</comment>
<dbReference type="EMBL" id="NBTY01000078">
    <property type="protein sequence ID" value="OTP74943.1"/>
    <property type="molecule type" value="Genomic_DNA"/>
</dbReference>
<evidence type="ECO:0000259" key="9">
    <source>
        <dbReference type="PROSITE" id="PS50893"/>
    </source>
</evidence>
<proteinExistence type="inferred from homology"/>
<evidence type="ECO:0000256" key="4">
    <source>
        <dbReference type="ARBA" id="ARBA00022475"/>
    </source>
</evidence>
<dbReference type="PROSITE" id="PS00211">
    <property type="entry name" value="ABC_TRANSPORTER_1"/>
    <property type="match status" value="1"/>
</dbReference>
<dbReference type="Proteomes" id="UP000194546">
    <property type="component" value="Unassembled WGS sequence"/>
</dbReference>
<dbReference type="NCBIfam" id="TIGR01727">
    <property type="entry name" value="oligo_HPY"/>
    <property type="match status" value="1"/>
</dbReference>
<dbReference type="InterPro" id="IPR013563">
    <property type="entry name" value="Oligopep_ABC_C"/>
</dbReference>
<evidence type="ECO:0000313" key="10">
    <source>
        <dbReference type="EMBL" id="OTP74943.1"/>
    </source>
</evidence>
<feature type="domain" description="ABC transporter" evidence="9">
    <location>
        <begin position="20"/>
        <end position="269"/>
    </location>
</feature>
<dbReference type="GO" id="GO:0005886">
    <property type="term" value="C:plasma membrane"/>
    <property type="evidence" value="ECO:0007669"/>
    <property type="project" value="UniProtKB-SubCell"/>
</dbReference>
<dbReference type="CDD" id="cd03257">
    <property type="entry name" value="ABC_NikE_OppD_transporters"/>
    <property type="match status" value="1"/>
</dbReference>
<dbReference type="GO" id="GO:0005524">
    <property type="term" value="F:ATP binding"/>
    <property type="evidence" value="ECO:0007669"/>
    <property type="project" value="UniProtKB-KW"/>
</dbReference>
<dbReference type="Gene3D" id="3.40.50.300">
    <property type="entry name" value="P-loop containing nucleotide triphosphate hydrolases"/>
    <property type="match status" value="1"/>
</dbReference>
<dbReference type="GO" id="GO:0015833">
    <property type="term" value="P:peptide transport"/>
    <property type="evidence" value="ECO:0007669"/>
    <property type="project" value="InterPro"/>
</dbReference>
<evidence type="ECO:0000256" key="5">
    <source>
        <dbReference type="ARBA" id="ARBA00022519"/>
    </source>
</evidence>
<dbReference type="InterPro" id="IPR027417">
    <property type="entry name" value="P-loop_NTPase"/>
</dbReference>
<evidence type="ECO:0000256" key="7">
    <source>
        <dbReference type="ARBA" id="ARBA00022840"/>
    </source>
</evidence>
<dbReference type="InterPro" id="IPR050388">
    <property type="entry name" value="ABC_Ni/Peptide_Import"/>
</dbReference>
<protein>
    <submittedName>
        <fullName evidence="10">Oligopeptide transport system permease protein OppB</fullName>
    </submittedName>
</protein>
<dbReference type="SUPFAM" id="SSF52540">
    <property type="entry name" value="P-loop containing nucleoside triphosphate hydrolases"/>
    <property type="match status" value="1"/>
</dbReference>
<dbReference type="InterPro" id="IPR003593">
    <property type="entry name" value="AAA+_ATPase"/>
</dbReference>
<evidence type="ECO:0000256" key="8">
    <source>
        <dbReference type="ARBA" id="ARBA00023136"/>
    </source>
</evidence>
<dbReference type="Pfam" id="PF08352">
    <property type="entry name" value="oligo_HPY"/>
    <property type="match status" value="1"/>
</dbReference>
<evidence type="ECO:0000256" key="2">
    <source>
        <dbReference type="ARBA" id="ARBA00005417"/>
    </source>
</evidence>
<comment type="subcellular location">
    <subcellularLocation>
        <location evidence="1">Cell inner membrane</location>
        <topology evidence="1">Peripheral membrane protein</topology>
    </subcellularLocation>
</comment>
<reference evidence="10 11" key="1">
    <citation type="submission" date="2017-03" db="EMBL/GenBank/DDBJ databases">
        <title>Genome analysis of strain PAMC 26510.</title>
        <authorList>
            <person name="Oh H.-M."/>
            <person name="Yang J.-A."/>
        </authorList>
    </citation>
    <scope>NUCLEOTIDE SEQUENCE [LARGE SCALE GENOMIC DNA]</scope>
    <source>
        <strain evidence="10 11">PAMC 26510</strain>
    </source>
</reference>
<evidence type="ECO:0000256" key="3">
    <source>
        <dbReference type="ARBA" id="ARBA00022448"/>
    </source>
</evidence>
<dbReference type="InterPro" id="IPR017871">
    <property type="entry name" value="ABC_transporter-like_CS"/>
</dbReference>
<dbReference type="AlphaFoldDB" id="A0A242MUE2"/>
<dbReference type="InterPro" id="IPR003439">
    <property type="entry name" value="ABC_transporter-like_ATP-bd"/>
</dbReference>
<evidence type="ECO:0000256" key="6">
    <source>
        <dbReference type="ARBA" id="ARBA00022741"/>
    </source>
</evidence>
<accession>A0A242MUE2</accession>
<dbReference type="PROSITE" id="PS50893">
    <property type="entry name" value="ABC_TRANSPORTER_2"/>
    <property type="match status" value="1"/>
</dbReference>
<keyword evidence="3" id="KW-0813">Transport</keyword>
<sequence length="346" mass="37341">MSTSNQPPLNQPTKIPVLEVSGFSLKFSRAVNVPNLVENVSFSVNAGETLCIVGESGCGKSVTSLAMMGLLPSPPANIVAGKALFDGRDLFKLTERELANIRGNRMSMIFQEPMTSLNPAFTIGHQIAECVQRHRGLKGAAARKEALEMLRLVRIPAPEKRLDAYPHELSGGMRQRVMIAMALANRPQLLIADEPTTALDVTIQAQVLLLVRNLQAETGTAMVLITHDLGVVAEVADHVAVMYAGRIVEYGSVDEIFDDPQHPYTIGLMGAIPSVGKREGALATIRGSVPSPEQMPKGCRFAPRCPFVEQRCIDQAPPDKTIDGSHRVACWVAPVETVALYDEAAA</sequence>
<dbReference type="FunFam" id="3.40.50.300:FF:000016">
    <property type="entry name" value="Oligopeptide ABC transporter ATP-binding component"/>
    <property type="match status" value="1"/>
</dbReference>
<keyword evidence="8" id="KW-0472">Membrane</keyword>
<organism evidence="10 11">
    <name type="scientific">Caballeronia sordidicola</name>
    <name type="common">Burkholderia sordidicola</name>
    <dbReference type="NCBI Taxonomy" id="196367"/>
    <lineage>
        <taxon>Bacteria</taxon>
        <taxon>Pseudomonadati</taxon>
        <taxon>Pseudomonadota</taxon>
        <taxon>Betaproteobacteria</taxon>
        <taxon>Burkholderiales</taxon>
        <taxon>Burkholderiaceae</taxon>
        <taxon>Caballeronia</taxon>
    </lineage>
</organism>
<gene>
    <name evidence="10" type="ORF">PAMC26510_15375</name>
</gene>
<dbReference type="GO" id="GO:0055085">
    <property type="term" value="P:transmembrane transport"/>
    <property type="evidence" value="ECO:0007669"/>
    <property type="project" value="UniProtKB-ARBA"/>
</dbReference>
<dbReference type="PANTHER" id="PTHR43297">
    <property type="entry name" value="OLIGOPEPTIDE TRANSPORT ATP-BINDING PROTEIN APPD"/>
    <property type="match status" value="1"/>
</dbReference>
<keyword evidence="5" id="KW-0997">Cell inner membrane</keyword>
<name>A0A242MUE2_CABSO</name>
<dbReference type="GO" id="GO:0016887">
    <property type="term" value="F:ATP hydrolysis activity"/>
    <property type="evidence" value="ECO:0007669"/>
    <property type="project" value="InterPro"/>
</dbReference>
<dbReference type="SMART" id="SM00382">
    <property type="entry name" value="AAA"/>
    <property type="match status" value="1"/>
</dbReference>
<evidence type="ECO:0000313" key="11">
    <source>
        <dbReference type="Proteomes" id="UP000194546"/>
    </source>
</evidence>
<comment type="caution">
    <text evidence="10">The sequence shown here is derived from an EMBL/GenBank/DDBJ whole genome shotgun (WGS) entry which is preliminary data.</text>
</comment>
<dbReference type="Pfam" id="PF00005">
    <property type="entry name" value="ABC_tran"/>
    <property type="match status" value="1"/>
</dbReference>
<dbReference type="PANTHER" id="PTHR43297:SF2">
    <property type="entry name" value="DIPEPTIDE TRANSPORT ATP-BINDING PROTEIN DPPD"/>
    <property type="match status" value="1"/>
</dbReference>
<dbReference type="RefSeq" id="WP_062000542.1">
    <property type="nucleotide sequence ID" value="NZ_NBTY01000078.1"/>
</dbReference>
<evidence type="ECO:0000256" key="1">
    <source>
        <dbReference type="ARBA" id="ARBA00004417"/>
    </source>
</evidence>
<keyword evidence="4" id="KW-1003">Cell membrane</keyword>
<keyword evidence="6" id="KW-0547">Nucleotide-binding</keyword>